<dbReference type="EC" id="2.7.6.2" evidence="7"/>
<evidence type="ECO:0000256" key="2">
    <source>
        <dbReference type="ARBA" id="ARBA00006785"/>
    </source>
</evidence>
<dbReference type="GO" id="GO:0009229">
    <property type="term" value="P:thiamine diphosphate biosynthetic process"/>
    <property type="evidence" value="ECO:0007669"/>
    <property type="project" value="UniProtKB-UniRule"/>
</dbReference>
<dbReference type="UniPathway" id="UPA00060">
    <property type="reaction ID" value="UER00597"/>
</dbReference>
<keyword evidence="6 7" id="KW-0067">ATP-binding</keyword>
<evidence type="ECO:0000313" key="9">
    <source>
        <dbReference type="EMBL" id="SCU88554.1"/>
    </source>
</evidence>
<evidence type="ECO:0000256" key="5">
    <source>
        <dbReference type="ARBA" id="ARBA00022777"/>
    </source>
</evidence>
<dbReference type="GO" id="GO:0004788">
    <property type="term" value="F:thiamine diphosphokinase activity"/>
    <property type="evidence" value="ECO:0007669"/>
    <property type="project" value="UniProtKB-UniRule"/>
</dbReference>
<protein>
    <recommendedName>
        <fullName evidence="7">Thiamine pyrophosphokinase</fullName>
        <ecNumber evidence="7">2.7.6.2</ecNumber>
    </recommendedName>
</protein>
<dbReference type="Pfam" id="PF04263">
    <property type="entry name" value="TPK_catalytic"/>
    <property type="match status" value="1"/>
</dbReference>
<dbReference type="PANTHER" id="PTHR13622:SF8">
    <property type="entry name" value="THIAMIN PYROPHOSPHOKINASE 1"/>
    <property type="match status" value="1"/>
</dbReference>
<dbReference type="EMBL" id="LT598448">
    <property type="protein sequence ID" value="SCU88554.1"/>
    <property type="molecule type" value="Genomic_DNA"/>
</dbReference>
<dbReference type="PIRSF" id="PIRSF031057">
    <property type="entry name" value="Thiamin_pyrophosphokinase"/>
    <property type="match status" value="1"/>
</dbReference>
<dbReference type="Pfam" id="PF04265">
    <property type="entry name" value="TPK_B1_binding"/>
    <property type="match status" value="1"/>
</dbReference>
<dbReference type="SMART" id="SM00983">
    <property type="entry name" value="TPK_B1_binding"/>
    <property type="match status" value="1"/>
</dbReference>
<evidence type="ECO:0000313" key="10">
    <source>
        <dbReference type="Proteomes" id="UP000189911"/>
    </source>
</evidence>
<dbReference type="AlphaFoldDB" id="A0A1G4JEA4"/>
<dbReference type="Gene3D" id="2.60.120.320">
    <property type="entry name" value="Thiamin pyrophosphokinase, thiamin-binding domain"/>
    <property type="match status" value="1"/>
</dbReference>
<keyword evidence="3 7" id="KW-0808">Transferase</keyword>
<reference evidence="10" key="1">
    <citation type="submission" date="2016-03" db="EMBL/GenBank/DDBJ databases">
        <authorList>
            <person name="Devillers Hugo."/>
        </authorList>
    </citation>
    <scope>NUCLEOTIDE SEQUENCE [LARGE SCALE GENOMIC DNA]</scope>
</reference>
<evidence type="ECO:0000256" key="7">
    <source>
        <dbReference type="PIRNR" id="PIRNR031057"/>
    </source>
</evidence>
<dbReference type="InterPro" id="IPR007373">
    <property type="entry name" value="Thiamin_PyroPKinase_B1-bd"/>
</dbReference>
<accession>A0A1G4JEA4</accession>
<dbReference type="GO" id="GO:0006772">
    <property type="term" value="P:thiamine metabolic process"/>
    <property type="evidence" value="ECO:0007669"/>
    <property type="project" value="InterPro"/>
</dbReference>
<evidence type="ECO:0000256" key="3">
    <source>
        <dbReference type="ARBA" id="ARBA00022679"/>
    </source>
</evidence>
<evidence type="ECO:0000259" key="8">
    <source>
        <dbReference type="SMART" id="SM00983"/>
    </source>
</evidence>
<comment type="pathway">
    <text evidence="1 7">Cofactor biosynthesis; thiamine diphosphate biosynthesis; thiamine diphosphate from thiamine: step 1/1.</text>
</comment>
<proteinExistence type="inferred from homology"/>
<sequence>MEQVIENPESLKFEPPVCSHVLNLNKFLSPDHKDSALLILNQKITVECVFEKLWANYNLHVCADGGANQLYEHFHEEELRSKYVPDYIIGDLDSIRDEVLNFYLSHGVIVISQSWQYSTDFTKSLQLISLHFFKPEFRELLSSERFEQNYGIDDCHGIETLYTAERPNWSTRDIDMLVLNAIDGRFDQTVHSITQLYMTSRTDAYYKLCYLTSTDIIMLIPSGGTLIKYSKDFKQHCVKNCGLLPLGGPTVIKSTKGLKWDVCNWHTSIMGGKVSSSNRFVGESYCYFDVEDPLVLSIELTLSRLVEFI</sequence>
<dbReference type="GO" id="GO:0030975">
    <property type="term" value="F:thiamine binding"/>
    <property type="evidence" value="ECO:0007669"/>
    <property type="project" value="UniProtKB-UniRule"/>
</dbReference>
<dbReference type="CDD" id="cd07995">
    <property type="entry name" value="TPK"/>
    <property type="match status" value="1"/>
</dbReference>
<keyword evidence="5 7" id="KW-0418">Kinase</keyword>
<keyword evidence="10" id="KW-1185">Reference proteome</keyword>
<dbReference type="InterPro" id="IPR036371">
    <property type="entry name" value="TPK_B1-bd_sf"/>
</dbReference>
<keyword evidence="4 7" id="KW-0547">Nucleotide-binding</keyword>
<dbReference type="Gene3D" id="3.40.50.10240">
    <property type="entry name" value="Thiamin pyrophosphokinase, catalytic domain"/>
    <property type="match status" value="1"/>
</dbReference>
<dbReference type="Proteomes" id="UP000189911">
    <property type="component" value="Chromosome D"/>
</dbReference>
<comment type="catalytic activity">
    <reaction evidence="7">
        <text>thiamine + ATP = thiamine diphosphate + AMP + H(+)</text>
        <dbReference type="Rhea" id="RHEA:11576"/>
        <dbReference type="ChEBI" id="CHEBI:15378"/>
        <dbReference type="ChEBI" id="CHEBI:18385"/>
        <dbReference type="ChEBI" id="CHEBI:30616"/>
        <dbReference type="ChEBI" id="CHEBI:58937"/>
        <dbReference type="ChEBI" id="CHEBI:456215"/>
    </reaction>
</comment>
<evidence type="ECO:0000256" key="1">
    <source>
        <dbReference type="ARBA" id="ARBA00005078"/>
    </source>
</evidence>
<dbReference type="PANTHER" id="PTHR13622">
    <property type="entry name" value="THIAMIN PYROPHOSPHOKINASE"/>
    <property type="match status" value="1"/>
</dbReference>
<dbReference type="InterPro" id="IPR016966">
    <property type="entry name" value="Thiamin_pyrophosphokinase_euk"/>
</dbReference>
<dbReference type="SUPFAM" id="SSF63999">
    <property type="entry name" value="Thiamin pyrophosphokinase, catalytic domain"/>
    <property type="match status" value="1"/>
</dbReference>
<dbReference type="InterPro" id="IPR036759">
    <property type="entry name" value="TPK_catalytic_sf"/>
</dbReference>
<feature type="domain" description="Thiamin pyrophosphokinase thiamin-binding" evidence="8">
    <location>
        <begin position="223"/>
        <end position="296"/>
    </location>
</feature>
<dbReference type="SUPFAM" id="SSF63862">
    <property type="entry name" value="Thiamin pyrophosphokinase, substrate-binding domain"/>
    <property type="match status" value="1"/>
</dbReference>
<dbReference type="InterPro" id="IPR006282">
    <property type="entry name" value="Thi_PPkinase"/>
</dbReference>
<dbReference type="GO" id="GO:0016301">
    <property type="term" value="F:kinase activity"/>
    <property type="evidence" value="ECO:0007669"/>
    <property type="project" value="UniProtKB-UniRule"/>
</dbReference>
<organism evidence="9 10">
    <name type="scientific">Lachancea nothofagi CBS 11611</name>
    <dbReference type="NCBI Taxonomy" id="1266666"/>
    <lineage>
        <taxon>Eukaryota</taxon>
        <taxon>Fungi</taxon>
        <taxon>Dikarya</taxon>
        <taxon>Ascomycota</taxon>
        <taxon>Saccharomycotina</taxon>
        <taxon>Saccharomycetes</taxon>
        <taxon>Saccharomycetales</taxon>
        <taxon>Saccharomycetaceae</taxon>
        <taxon>Lachancea</taxon>
    </lineage>
</organism>
<dbReference type="OrthoDB" id="25149at2759"/>
<comment type="similarity">
    <text evidence="2 7">Belongs to the thiamine pyrophosphokinase family.</text>
</comment>
<name>A0A1G4JEA4_9SACH</name>
<gene>
    <name evidence="9" type="ORF">LANO_0D02432G</name>
</gene>
<evidence type="ECO:0000256" key="4">
    <source>
        <dbReference type="ARBA" id="ARBA00022741"/>
    </source>
</evidence>
<evidence type="ECO:0000256" key="6">
    <source>
        <dbReference type="ARBA" id="ARBA00022840"/>
    </source>
</evidence>
<dbReference type="InterPro" id="IPR007371">
    <property type="entry name" value="TPK_catalytic"/>
</dbReference>
<dbReference type="GO" id="GO:0005524">
    <property type="term" value="F:ATP binding"/>
    <property type="evidence" value="ECO:0007669"/>
    <property type="project" value="UniProtKB-UniRule"/>
</dbReference>